<dbReference type="PANTHER" id="PTHR13547">
    <property type="match status" value="1"/>
</dbReference>
<evidence type="ECO:0000256" key="12">
    <source>
        <dbReference type="ARBA" id="ARBA00022842"/>
    </source>
</evidence>
<reference evidence="18 19" key="1">
    <citation type="submission" date="2022-05" db="EMBL/GenBank/DDBJ databases">
        <authorList>
            <consortium name="Genoscope - CEA"/>
            <person name="William W."/>
        </authorList>
    </citation>
    <scope>NUCLEOTIDE SEQUENCE [LARGE SCALE GENOMIC DNA]</scope>
</reference>
<keyword evidence="6" id="KW-0819">tRNA processing</keyword>
<sequence length="520" mass="59945">MAARVMSFLRCRVCLTKLSNGRATNVRHCIALGVRWCFTSLEPQEKLEETKKFSGDIHKRLHVDDIRRLCQQTDMKRTNVLQLFNQFLQLPEQYRTAFVNSALYWFSYYGKVNEAHELKTLMENNEIPKNSSTYSSLAVLYSKSSDFGDIKSLIEEMRKDGLKPKSRHFVPFFKAAVSKGDLTSAFHSLNEMQQTTAYSERNTDKYTAIIRACTGYKDDNVVSKVFAMFSEFQKYRDLMSSDTLEAVKLWFERQEKPKWVTSWSTASTTFHCQVCKQKLETGEFSEAELEELKHPLAKHLWKKHKGVKQIRCFTSAGNYIDYVRPEQLNKAPESVELFIKTTGPYDVVIDGLNVAYFTGFFDPRKVENTVLHFVNQKKRVLVVSSSPMTLKAKTKKGAQTALGSLMSFLSNHEQCGVFCLAESSMDDLYFLSAAMHCGAGTQLVSCDRFYDHISGMDPLMKVQFRRWQNLYQMELDRFVGNDPVFATKKPFDYAVQTTGDTWHFPAKDENRWLCVRKGEN</sequence>
<dbReference type="Proteomes" id="UP001159427">
    <property type="component" value="Unassembled WGS sequence"/>
</dbReference>
<keyword evidence="9" id="KW-0677">Repeat</keyword>
<keyword evidence="13" id="KW-0809">Transit peptide</keyword>
<evidence type="ECO:0000256" key="4">
    <source>
        <dbReference type="ARBA" id="ARBA00007626"/>
    </source>
</evidence>
<evidence type="ECO:0000256" key="2">
    <source>
        <dbReference type="ARBA" id="ARBA00001946"/>
    </source>
</evidence>
<evidence type="ECO:0000259" key="17">
    <source>
        <dbReference type="Pfam" id="PF17177"/>
    </source>
</evidence>
<feature type="repeat" description="PPR" evidence="15">
    <location>
        <begin position="130"/>
        <end position="164"/>
    </location>
</feature>
<evidence type="ECO:0000256" key="1">
    <source>
        <dbReference type="ARBA" id="ARBA00000928"/>
    </source>
</evidence>
<evidence type="ECO:0000256" key="13">
    <source>
        <dbReference type="ARBA" id="ARBA00022946"/>
    </source>
</evidence>
<evidence type="ECO:0000256" key="3">
    <source>
        <dbReference type="ARBA" id="ARBA00004173"/>
    </source>
</evidence>
<evidence type="ECO:0000256" key="14">
    <source>
        <dbReference type="ARBA" id="ARBA00023128"/>
    </source>
</evidence>
<feature type="domain" description="PROP1-like PPR" evidence="17">
    <location>
        <begin position="113"/>
        <end position="253"/>
    </location>
</feature>
<dbReference type="Gene3D" id="1.25.40.10">
    <property type="entry name" value="Tetratricopeptide repeat domain"/>
    <property type="match status" value="1"/>
</dbReference>
<accession>A0ABN8LNP2</accession>
<dbReference type="EMBL" id="CALNXI010000059">
    <property type="protein sequence ID" value="CAH3017299.1"/>
    <property type="molecule type" value="Genomic_DNA"/>
</dbReference>
<comment type="similarity">
    <text evidence="4">Belongs to the PPR family. P subfamily.</text>
</comment>
<organism evidence="18 19">
    <name type="scientific">Porites evermanni</name>
    <dbReference type="NCBI Taxonomy" id="104178"/>
    <lineage>
        <taxon>Eukaryota</taxon>
        <taxon>Metazoa</taxon>
        <taxon>Cnidaria</taxon>
        <taxon>Anthozoa</taxon>
        <taxon>Hexacorallia</taxon>
        <taxon>Scleractinia</taxon>
        <taxon>Fungiina</taxon>
        <taxon>Poritidae</taxon>
        <taxon>Porites</taxon>
    </lineage>
</organism>
<protein>
    <recommendedName>
        <fullName evidence="5">ribonuclease P</fullName>
        <ecNumber evidence="5">3.1.26.5</ecNumber>
    </recommendedName>
</protein>
<keyword evidence="14" id="KW-0496">Mitochondrion</keyword>
<proteinExistence type="inferred from homology"/>
<dbReference type="EC" id="3.1.26.5" evidence="5"/>
<keyword evidence="11" id="KW-0862">Zinc</keyword>
<dbReference type="PROSITE" id="PS51375">
    <property type="entry name" value="PPR"/>
    <property type="match status" value="1"/>
</dbReference>
<evidence type="ECO:0000313" key="18">
    <source>
        <dbReference type="EMBL" id="CAH3017299.1"/>
    </source>
</evidence>
<keyword evidence="19" id="KW-1185">Reference proteome</keyword>
<keyword evidence="8" id="KW-0479">Metal-binding</keyword>
<dbReference type="Gene3D" id="3.40.50.11980">
    <property type="match status" value="1"/>
</dbReference>
<feature type="domain" description="PRORP" evidence="16">
    <location>
        <begin position="271"/>
        <end position="510"/>
    </location>
</feature>
<dbReference type="PANTHER" id="PTHR13547:SF1">
    <property type="entry name" value="MITOCHONDRIAL RIBONUCLEASE P CATALYTIC SUBUNIT"/>
    <property type="match status" value="1"/>
</dbReference>
<keyword evidence="7" id="KW-0540">Nuclease</keyword>
<keyword evidence="10" id="KW-0378">Hydrolase</keyword>
<evidence type="ECO:0000256" key="15">
    <source>
        <dbReference type="PROSITE-ProRule" id="PRU00708"/>
    </source>
</evidence>
<evidence type="ECO:0000256" key="5">
    <source>
        <dbReference type="ARBA" id="ARBA00012179"/>
    </source>
</evidence>
<comment type="caution">
    <text evidence="18">The sequence shown here is derived from an EMBL/GenBank/DDBJ whole genome shotgun (WGS) entry which is preliminary data.</text>
</comment>
<comment type="subcellular location">
    <subcellularLocation>
        <location evidence="3">Mitochondrion</location>
    </subcellularLocation>
</comment>
<dbReference type="InterPro" id="IPR031595">
    <property type="entry name" value="PRORP_C"/>
</dbReference>
<evidence type="ECO:0000256" key="9">
    <source>
        <dbReference type="ARBA" id="ARBA00022737"/>
    </source>
</evidence>
<dbReference type="Pfam" id="PF17177">
    <property type="entry name" value="PPR_long"/>
    <property type="match status" value="1"/>
</dbReference>
<comment type="catalytic activity">
    <reaction evidence="1">
        <text>Endonucleolytic cleavage of RNA, removing 5'-extranucleotides from tRNA precursor.</text>
        <dbReference type="EC" id="3.1.26.5"/>
    </reaction>
</comment>
<evidence type="ECO:0000313" key="19">
    <source>
        <dbReference type="Proteomes" id="UP001159427"/>
    </source>
</evidence>
<dbReference type="InterPro" id="IPR002885">
    <property type="entry name" value="PPR_rpt"/>
</dbReference>
<comment type="cofactor">
    <cofactor evidence="2">
        <name>Mg(2+)</name>
        <dbReference type="ChEBI" id="CHEBI:18420"/>
    </cofactor>
</comment>
<evidence type="ECO:0000256" key="7">
    <source>
        <dbReference type="ARBA" id="ARBA00022722"/>
    </source>
</evidence>
<dbReference type="InterPro" id="IPR033443">
    <property type="entry name" value="PROP1-like_PPR_dom"/>
</dbReference>
<evidence type="ECO:0000259" key="16">
    <source>
        <dbReference type="Pfam" id="PF16953"/>
    </source>
</evidence>
<evidence type="ECO:0000256" key="6">
    <source>
        <dbReference type="ARBA" id="ARBA00022694"/>
    </source>
</evidence>
<name>A0ABN8LNP2_9CNID</name>
<evidence type="ECO:0000256" key="11">
    <source>
        <dbReference type="ARBA" id="ARBA00022833"/>
    </source>
</evidence>
<dbReference type="InterPro" id="IPR011990">
    <property type="entry name" value="TPR-like_helical_dom_sf"/>
</dbReference>
<evidence type="ECO:0000256" key="8">
    <source>
        <dbReference type="ARBA" id="ARBA00022723"/>
    </source>
</evidence>
<gene>
    <name evidence="18" type="ORF">PEVE_00036664</name>
</gene>
<evidence type="ECO:0000256" key="10">
    <source>
        <dbReference type="ARBA" id="ARBA00022801"/>
    </source>
</evidence>
<dbReference type="Pfam" id="PF16953">
    <property type="entry name" value="PRORP"/>
    <property type="match status" value="1"/>
</dbReference>
<keyword evidence="12" id="KW-0460">Magnesium</keyword>